<dbReference type="EMBL" id="HF936618">
    <property type="protein sequence ID" value="CCX34748.1"/>
    <property type="molecule type" value="Genomic_DNA"/>
</dbReference>
<evidence type="ECO:0000256" key="1">
    <source>
        <dbReference type="SAM" id="MobiDB-lite"/>
    </source>
</evidence>
<protein>
    <submittedName>
        <fullName evidence="2">Uncharacterized protein</fullName>
    </submittedName>
</protein>
<reference evidence="2 3" key="1">
    <citation type="journal article" date="2013" name="PLoS Genet.">
        <title>The genome and development-dependent transcriptomes of Pyronema confluens: a window into fungal evolution.</title>
        <authorList>
            <person name="Traeger S."/>
            <person name="Altegoer F."/>
            <person name="Freitag M."/>
            <person name="Gabaldon T."/>
            <person name="Kempken F."/>
            <person name="Kumar A."/>
            <person name="Marcet-Houben M."/>
            <person name="Poggeler S."/>
            <person name="Stajich J.E."/>
            <person name="Nowrousian M."/>
        </authorList>
    </citation>
    <scope>NUCLEOTIDE SEQUENCE [LARGE SCALE GENOMIC DNA]</scope>
    <source>
        <strain evidence="3">CBS 100304</strain>
        <tissue evidence="2">Vegetative mycelium</tissue>
    </source>
</reference>
<gene>
    <name evidence="2" type="ORF">PCON_04257</name>
</gene>
<feature type="compositionally biased region" description="Low complexity" evidence="1">
    <location>
        <begin position="25"/>
        <end position="47"/>
    </location>
</feature>
<accession>U4LY46</accession>
<dbReference type="Proteomes" id="UP000018144">
    <property type="component" value="Unassembled WGS sequence"/>
</dbReference>
<sequence length="77" mass="8299">MTPQKSLPFRVNTSSVSLLSLSQASEASNTNSIANSTSSVLSSGNLSKNAPKDDNAYALNLWLAQQKQDESTRYYGN</sequence>
<keyword evidence="3" id="KW-1185">Reference proteome</keyword>
<name>U4LY46_PYROM</name>
<evidence type="ECO:0000313" key="2">
    <source>
        <dbReference type="EMBL" id="CCX34748.1"/>
    </source>
</evidence>
<organism evidence="2 3">
    <name type="scientific">Pyronema omphalodes (strain CBS 100304)</name>
    <name type="common">Pyronema confluens</name>
    <dbReference type="NCBI Taxonomy" id="1076935"/>
    <lineage>
        <taxon>Eukaryota</taxon>
        <taxon>Fungi</taxon>
        <taxon>Dikarya</taxon>
        <taxon>Ascomycota</taxon>
        <taxon>Pezizomycotina</taxon>
        <taxon>Pezizomycetes</taxon>
        <taxon>Pezizales</taxon>
        <taxon>Pyronemataceae</taxon>
        <taxon>Pyronema</taxon>
    </lineage>
</organism>
<proteinExistence type="predicted"/>
<dbReference type="AlphaFoldDB" id="U4LY46"/>
<evidence type="ECO:0000313" key="3">
    <source>
        <dbReference type="Proteomes" id="UP000018144"/>
    </source>
</evidence>
<dbReference type="OrthoDB" id="10466955at2759"/>
<feature type="region of interest" description="Disordered" evidence="1">
    <location>
        <begin position="25"/>
        <end position="49"/>
    </location>
</feature>